<dbReference type="EMBL" id="CAJVQC010147974">
    <property type="protein sequence ID" value="CAG8845711.1"/>
    <property type="molecule type" value="Genomic_DNA"/>
</dbReference>
<organism evidence="1 2">
    <name type="scientific">Racocetra persica</name>
    <dbReference type="NCBI Taxonomy" id="160502"/>
    <lineage>
        <taxon>Eukaryota</taxon>
        <taxon>Fungi</taxon>
        <taxon>Fungi incertae sedis</taxon>
        <taxon>Mucoromycota</taxon>
        <taxon>Glomeromycotina</taxon>
        <taxon>Glomeromycetes</taxon>
        <taxon>Diversisporales</taxon>
        <taxon>Gigasporaceae</taxon>
        <taxon>Racocetra</taxon>
    </lineage>
</organism>
<comment type="caution">
    <text evidence="1">The sequence shown here is derived from an EMBL/GenBank/DDBJ whole genome shotgun (WGS) entry which is preliminary data.</text>
</comment>
<evidence type="ECO:0000313" key="1">
    <source>
        <dbReference type="EMBL" id="CAG8845711.1"/>
    </source>
</evidence>
<gene>
    <name evidence="1" type="ORF">RPERSI_LOCUS33788</name>
</gene>
<keyword evidence="2" id="KW-1185">Reference proteome</keyword>
<accession>A0ACA9STN0</accession>
<name>A0ACA9STN0_9GLOM</name>
<feature type="non-terminal residue" evidence="1">
    <location>
        <position position="109"/>
    </location>
</feature>
<sequence>EPAHGSTTKSPSLVVASNNTVPKLLLVNLLPVVGYFWSKKQNSALLLSQVPNPKVFFLYQTRQSTIFKLGALIIQAAIRSLPNRPLLTHKRQKALGFKTRPACSIIRII</sequence>
<proteinExistence type="predicted"/>
<evidence type="ECO:0000313" key="2">
    <source>
        <dbReference type="Proteomes" id="UP000789920"/>
    </source>
</evidence>
<protein>
    <submittedName>
        <fullName evidence="1">5521_t:CDS:1</fullName>
    </submittedName>
</protein>
<dbReference type="Proteomes" id="UP000789920">
    <property type="component" value="Unassembled WGS sequence"/>
</dbReference>
<reference evidence="1" key="1">
    <citation type="submission" date="2021-06" db="EMBL/GenBank/DDBJ databases">
        <authorList>
            <person name="Kallberg Y."/>
            <person name="Tangrot J."/>
            <person name="Rosling A."/>
        </authorList>
    </citation>
    <scope>NUCLEOTIDE SEQUENCE</scope>
    <source>
        <strain evidence="1">MA461A</strain>
    </source>
</reference>
<feature type="non-terminal residue" evidence="1">
    <location>
        <position position="1"/>
    </location>
</feature>